<evidence type="ECO:0000313" key="9">
    <source>
        <dbReference type="EMBL" id="MFC5634633.1"/>
    </source>
</evidence>
<organism evidence="9 10">
    <name type="scientific">Streptomyces bullii</name>
    <dbReference type="NCBI Taxonomy" id="349910"/>
    <lineage>
        <taxon>Bacteria</taxon>
        <taxon>Bacillati</taxon>
        <taxon>Actinomycetota</taxon>
        <taxon>Actinomycetes</taxon>
        <taxon>Kitasatosporales</taxon>
        <taxon>Streptomycetaceae</taxon>
        <taxon>Streptomyces</taxon>
    </lineage>
</organism>
<evidence type="ECO:0000313" key="10">
    <source>
        <dbReference type="Proteomes" id="UP001596154"/>
    </source>
</evidence>
<comment type="caution">
    <text evidence="9">The sequence shown here is derived from an EMBL/GenBank/DDBJ whole genome shotgun (WGS) entry which is preliminary data.</text>
</comment>
<name>A0ABW0UM34_9ACTN</name>
<evidence type="ECO:0000256" key="4">
    <source>
        <dbReference type="ARBA" id="ARBA00022692"/>
    </source>
</evidence>
<evidence type="ECO:0000256" key="5">
    <source>
        <dbReference type="ARBA" id="ARBA00022989"/>
    </source>
</evidence>
<feature type="transmembrane region" description="Helical" evidence="7">
    <location>
        <begin position="73"/>
        <end position="97"/>
    </location>
</feature>
<keyword evidence="4 7" id="KW-0812">Transmembrane</keyword>
<keyword evidence="5 7" id="KW-1133">Transmembrane helix</keyword>
<feature type="transmembrane region" description="Helical" evidence="7">
    <location>
        <begin position="109"/>
        <end position="131"/>
    </location>
</feature>
<evidence type="ECO:0000256" key="7">
    <source>
        <dbReference type="RuleBase" id="RU363032"/>
    </source>
</evidence>
<evidence type="ECO:0000256" key="1">
    <source>
        <dbReference type="ARBA" id="ARBA00004651"/>
    </source>
</evidence>
<dbReference type="InterPro" id="IPR050901">
    <property type="entry name" value="BP-dep_ABC_trans_perm"/>
</dbReference>
<dbReference type="PROSITE" id="PS50928">
    <property type="entry name" value="ABC_TM1"/>
    <property type="match status" value="1"/>
</dbReference>
<dbReference type="PANTHER" id="PTHR32243">
    <property type="entry name" value="MALTOSE TRANSPORT SYSTEM PERMEASE-RELATED"/>
    <property type="match status" value="1"/>
</dbReference>
<comment type="subcellular location">
    <subcellularLocation>
        <location evidence="1 7">Cell membrane</location>
        <topology evidence="1 7">Multi-pass membrane protein</topology>
    </subcellularLocation>
</comment>
<sequence>MTAVLDRIATKRSLLWALLFVVVALYAFPFLYLLLTSFKTPSDALAVPPTILPKTWSLQNFTQALDTPGVTAAFINSVTTAVLSTVISLVLAVPAAYAVSRFGTVSGRVFIVVALVTRMVPPVAIGVPLIGMMKTLHLTDTPLGTAIAHTTISLPLSIWLLVSFFEAVPAELEDAAKVDGCSRLGALIRVVLPVVSGGVSVTAIFAFLASWNEFLFALLLTAVKAQTVPILIANFQTQYGLQWGPMTAMATLYSIPVILLTLVLQRRIVAGLTLGAVKG</sequence>
<keyword evidence="3" id="KW-1003">Cell membrane</keyword>
<dbReference type="Pfam" id="PF00528">
    <property type="entry name" value="BPD_transp_1"/>
    <property type="match status" value="1"/>
</dbReference>
<dbReference type="EMBL" id="JBHSNY010000004">
    <property type="protein sequence ID" value="MFC5634633.1"/>
    <property type="molecule type" value="Genomic_DNA"/>
</dbReference>
<accession>A0ABW0UM34</accession>
<dbReference type="SUPFAM" id="SSF161098">
    <property type="entry name" value="MetI-like"/>
    <property type="match status" value="1"/>
</dbReference>
<comment type="similarity">
    <text evidence="7">Belongs to the binding-protein-dependent transport system permease family.</text>
</comment>
<dbReference type="RefSeq" id="WP_381020625.1">
    <property type="nucleotide sequence ID" value="NZ_JBHSNY010000004.1"/>
</dbReference>
<keyword evidence="2 7" id="KW-0813">Transport</keyword>
<dbReference type="CDD" id="cd06261">
    <property type="entry name" value="TM_PBP2"/>
    <property type="match status" value="1"/>
</dbReference>
<feature type="transmembrane region" description="Helical" evidence="7">
    <location>
        <begin position="14"/>
        <end position="35"/>
    </location>
</feature>
<proteinExistence type="inferred from homology"/>
<evidence type="ECO:0000256" key="6">
    <source>
        <dbReference type="ARBA" id="ARBA00023136"/>
    </source>
</evidence>
<protein>
    <submittedName>
        <fullName evidence="9">Carbohydrate ABC transporter permease</fullName>
    </submittedName>
</protein>
<dbReference type="InterPro" id="IPR000515">
    <property type="entry name" value="MetI-like"/>
</dbReference>
<dbReference type="Proteomes" id="UP001596154">
    <property type="component" value="Unassembled WGS sequence"/>
</dbReference>
<dbReference type="Gene3D" id="1.10.3720.10">
    <property type="entry name" value="MetI-like"/>
    <property type="match status" value="1"/>
</dbReference>
<dbReference type="PANTHER" id="PTHR32243:SF18">
    <property type="entry name" value="INNER MEMBRANE ABC TRANSPORTER PERMEASE PROTEIN YCJP"/>
    <property type="match status" value="1"/>
</dbReference>
<gene>
    <name evidence="9" type="ORF">ACFPZJ_12770</name>
</gene>
<evidence type="ECO:0000256" key="3">
    <source>
        <dbReference type="ARBA" id="ARBA00022475"/>
    </source>
</evidence>
<feature type="transmembrane region" description="Helical" evidence="7">
    <location>
        <begin position="143"/>
        <end position="165"/>
    </location>
</feature>
<keyword evidence="6 7" id="KW-0472">Membrane</keyword>
<reference evidence="10" key="1">
    <citation type="journal article" date="2019" name="Int. J. Syst. Evol. Microbiol.">
        <title>The Global Catalogue of Microorganisms (GCM) 10K type strain sequencing project: providing services to taxonomists for standard genome sequencing and annotation.</title>
        <authorList>
            <consortium name="The Broad Institute Genomics Platform"/>
            <consortium name="The Broad Institute Genome Sequencing Center for Infectious Disease"/>
            <person name="Wu L."/>
            <person name="Ma J."/>
        </authorList>
    </citation>
    <scope>NUCLEOTIDE SEQUENCE [LARGE SCALE GENOMIC DNA]</scope>
    <source>
        <strain evidence="10">CGMCC 4.7248</strain>
    </source>
</reference>
<feature type="transmembrane region" description="Helical" evidence="7">
    <location>
        <begin position="186"/>
        <end position="208"/>
    </location>
</feature>
<keyword evidence="10" id="KW-1185">Reference proteome</keyword>
<feature type="domain" description="ABC transmembrane type-1" evidence="8">
    <location>
        <begin position="74"/>
        <end position="264"/>
    </location>
</feature>
<dbReference type="InterPro" id="IPR035906">
    <property type="entry name" value="MetI-like_sf"/>
</dbReference>
<evidence type="ECO:0000256" key="2">
    <source>
        <dbReference type="ARBA" id="ARBA00022448"/>
    </source>
</evidence>
<feature type="transmembrane region" description="Helical" evidence="7">
    <location>
        <begin position="247"/>
        <end position="264"/>
    </location>
</feature>
<evidence type="ECO:0000259" key="8">
    <source>
        <dbReference type="PROSITE" id="PS50928"/>
    </source>
</evidence>